<keyword evidence="9" id="KW-1185">Reference proteome</keyword>
<feature type="transmembrane region" description="Helical" evidence="7">
    <location>
        <begin position="289"/>
        <end position="307"/>
    </location>
</feature>
<feature type="compositionally biased region" description="Basic and acidic residues" evidence="6">
    <location>
        <begin position="1"/>
        <end position="12"/>
    </location>
</feature>
<feature type="transmembrane region" description="Helical" evidence="7">
    <location>
        <begin position="151"/>
        <end position="169"/>
    </location>
</feature>
<evidence type="ECO:0000256" key="3">
    <source>
        <dbReference type="ARBA" id="ARBA00022960"/>
    </source>
</evidence>
<dbReference type="Pfam" id="PF01098">
    <property type="entry name" value="FTSW_RODA_SPOVE"/>
    <property type="match status" value="1"/>
</dbReference>
<keyword evidence="5 7" id="KW-0472">Membrane</keyword>
<comment type="subcellular location">
    <subcellularLocation>
        <location evidence="1">Membrane</location>
        <topology evidence="1">Multi-pass membrane protein</topology>
    </subcellularLocation>
</comment>
<protein>
    <submittedName>
        <fullName evidence="8">Cell division protein FtsW</fullName>
    </submittedName>
</protein>
<evidence type="ECO:0000256" key="4">
    <source>
        <dbReference type="ARBA" id="ARBA00022989"/>
    </source>
</evidence>
<feature type="transmembrane region" description="Helical" evidence="7">
    <location>
        <begin position="373"/>
        <end position="395"/>
    </location>
</feature>
<feature type="transmembrane region" description="Helical" evidence="7">
    <location>
        <begin position="242"/>
        <end position="260"/>
    </location>
</feature>
<feature type="region of interest" description="Disordered" evidence="6">
    <location>
        <begin position="1"/>
        <end position="20"/>
    </location>
</feature>
<reference evidence="9" key="1">
    <citation type="journal article" date="2019" name="Int. J. Syst. Evol. Microbiol.">
        <title>The Global Catalogue of Microorganisms (GCM) 10K type strain sequencing project: providing services to taxonomists for standard genome sequencing and annotation.</title>
        <authorList>
            <consortium name="The Broad Institute Genomics Platform"/>
            <consortium name="The Broad Institute Genome Sequencing Center for Infectious Disease"/>
            <person name="Wu L."/>
            <person name="Ma J."/>
        </authorList>
    </citation>
    <scope>NUCLEOTIDE SEQUENCE [LARGE SCALE GENOMIC DNA]</scope>
    <source>
        <strain evidence="9">CGMCC 1.6964</strain>
    </source>
</reference>
<gene>
    <name evidence="8" type="ORF">GCM10010969_21720</name>
</gene>
<feature type="transmembrane region" description="Helical" evidence="7">
    <location>
        <begin position="204"/>
        <end position="230"/>
    </location>
</feature>
<dbReference type="PANTHER" id="PTHR30474:SF1">
    <property type="entry name" value="PEPTIDOGLYCAN GLYCOSYLTRANSFERASE MRDB"/>
    <property type="match status" value="1"/>
</dbReference>
<feature type="transmembrane region" description="Helical" evidence="7">
    <location>
        <begin position="176"/>
        <end position="198"/>
    </location>
</feature>
<keyword evidence="8" id="KW-0131">Cell cycle</keyword>
<dbReference type="EMBL" id="BMLN01000005">
    <property type="protein sequence ID" value="GGO00467.1"/>
    <property type="molecule type" value="Genomic_DNA"/>
</dbReference>
<feature type="transmembrane region" description="Helical" evidence="7">
    <location>
        <begin position="407"/>
        <end position="427"/>
    </location>
</feature>
<evidence type="ECO:0000256" key="7">
    <source>
        <dbReference type="SAM" id="Phobius"/>
    </source>
</evidence>
<dbReference type="NCBIfam" id="NF038403">
    <property type="entry name" value="perm_prefix_1"/>
    <property type="match status" value="1"/>
</dbReference>
<proteinExistence type="predicted"/>
<accession>A0ABQ2L2Z0</accession>
<keyword evidence="2 7" id="KW-0812">Transmembrane</keyword>
<keyword evidence="4 7" id="KW-1133">Transmembrane helix</keyword>
<dbReference type="InterPro" id="IPR047928">
    <property type="entry name" value="Perm_prefix_1"/>
</dbReference>
<feature type="transmembrane region" description="Helical" evidence="7">
    <location>
        <begin position="439"/>
        <end position="461"/>
    </location>
</feature>
<dbReference type="PANTHER" id="PTHR30474">
    <property type="entry name" value="CELL CYCLE PROTEIN"/>
    <property type="match status" value="1"/>
</dbReference>
<evidence type="ECO:0000313" key="8">
    <source>
        <dbReference type="EMBL" id="GGO00467.1"/>
    </source>
</evidence>
<evidence type="ECO:0000256" key="2">
    <source>
        <dbReference type="ARBA" id="ARBA00022692"/>
    </source>
</evidence>
<keyword evidence="8" id="KW-0132">Cell division</keyword>
<dbReference type="GO" id="GO:0051301">
    <property type="term" value="P:cell division"/>
    <property type="evidence" value="ECO:0007669"/>
    <property type="project" value="UniProtKB-KW"/>
</dbReference>
<organism evidence="8 9">
    <name type="scientific">Saccharibacillus kuerlensis</name>
    <dbReference type="NCBI Taxonomy" id="459527"/>
    <lineage>
        <taxon>Bacteria</taxon>
        <taxon>Bacillati</taxon>
        <taxon>Bacillota</taxon>
        <taxon>Bacilli</taxon>
        <taxon>Bacillales</taxon>
        <taxon>Paenibacillaceae</taxon>
        <taxon>Saccharibacillus</taxon>
    </lineage>
</organism>
<dbReference type="Proteomes" id="UP000606653">
    <property type="component" value="Unassembled WGS sequence"/>
</dbReference>
<comment type="caution">
    <text evidence="8">The sequence shown here is derived from an EMBL/GenBank/DDBJ whole genome shotgun (WGS) entry which is preliminary data.</text>
</comment>
<feature type="transmembrane region" description="Helical" evidence="7">
    <location>
        <begin position="115"/>
        <end position="135"/>
    </location>
</feature>
<name>A0ABQ2L2Z0_9BACL</name>
<keyword evidence="3" id="KW-0133">Cell shape</keyword>
<dbReference type="RefSeq" id="WP_018978042.1">
    <property type="nucleotide sequence ID" value="NZ_BMLN01000005.1"/>
</dbReference>
<evidence type="ECO:0000256" key="6">
    <source>
        <dbReference type="SAM" id="MobiDB-lite"/>
    </source>
</evidence>
<evidence type="ECO:0000256" key="1">
    <source>
        <dbReference type="ARBA" id="ARBA00004141"/>
    </source>
</evidence>
<evidence type="ECO:0000256" key="5">
    <source>
        <dbReference type="ARBA" id="ARBA00023136"/>
    </source>
</evidence>
<sequence>MSSDHTKAHNESSKVSSAGKGFEFEADVQSQERPDADLLVDAYLDRMCARIKAKELHPELREEMRAHIDELAAGREDSGASPLEAASWALAQMGDADEVGGTLGQVHRPKFNWKLLVPLTAIVAIGLLALFSLAASGDGIFQFINFGEQQSVYYGMGIAALILFTFFDYRLLKKHAVWLYTITILLTILFFTFGSTMINGTLGWVNIGGITLNWTLCMFILFLLALPGLFERLTLKDEKWNSGRQWVAIALILLPVALYIYFSLLAWLLLSLYLIASLLLFSRAGGSRIYLYALPAAAAASAVSLYLRNEYWQDRIMAVFAPHPLTPDANYANTTMAAAIREGGWLGQGFGSSGQSITYPYADAIFPYLTYSFGWIAAGILVVCIVWLVVLLLGAVRAITDYYGRSLAAGLSILLAGQWIYGIGASLGLLPFTKIAMPFIGYGGSTAIINCAIFGLILGIYRRKDIIWVHRAAAGTQSTRSL</sequence>
<evidence type="ECO:0000313" key="9">
    <source>
        <dbReference type="Proteomes" id="UP000606653"/>
    </source>
</evidence>
<dbReference type="InterPro" id="IPR001182">
    <property type="entry name" value="FtsW/RodA"/>
</dbReference>